<proteinExistence type="inferred from homology"/>
<evidence type="ECO:0000256" key="2">
    <source>
        <dbReference type="ARBA" id="ARBA00023002"/>
    </source>
</evidence>
<dbReference type="Pfam" id="PF00171">
    <property type="entry name" value="Aldedh"/>
    <property type="match status" value="2"/>
</dbReference>
<evidence type="ECO:0000259" key="3">
    <source>
        <dbReference type="Pfam" id="PF00171"/>
    </source>
</evidence>
<evidence type="ECO:0000256" key="1">
    <source>
        <dbReference type="ARBA" id="ARBA00009986"/>
    </source>
</evidence>
<reference evidence="4 5" key="1">
    <citation type="submission" date="2019-02" db="EMBL/GenBank/DDBJ databases">
        <title>Genomic Encyclopedia of Type Strains, Phase IV (KMG-IV): sequencing the most valuable type-strain genomes for metagenomic binning, comparative biology and taxonomic classification.</title>
        <authorList>
            <person name="Goeker M."/>
        </authorList>
    </citation>
    <scope>NUCLEOTIDE SEQUENCE [LARGE SCALE GENOMIC DNA]</scope>
    <source>
        <strain evidence="4 5">DSM 21223</strain>
    </source>
</reference>
<dbReference type="InterPro" id="IPR050740">
    <property type="entry name" value="Aldehyde_DH_Superfamily"/>
</dbReference>
<comment type="similarity">
    <text evidence="1">Belongs to the aldehyde dehydrogenase family.</text>
</comment>
<keyword evidence="5" id="KW-1185">Reference proteome</keyword>
<dbReference type="SUPFAM" id="SSF53720">
    <property type="entry name" value="ALDH-like"/>
    <property type="match status" value="1"/>
</dbReference>
<name>A0ABY0ITG8_9RHOO</name>
<dbReference type="Gene3D" id="3.40.605.10">
    <property type="entry name" value="Aldehyde Dehydrogenase, Chain A, domain 1"/>
    <property type="match status" value="2"/>
</dbReference>
<dbReference type="InterPro" id="IPR016162">
    <property type="entry name" value="Ald_DH_N"/>
</dbReference>
<dbReference type="InterPro" id="IPR015590">
    <property type="entry name" value="Aldehyde_DH_dom"/>
</dbReference>
<gene>
    <name evidence="4" type="ORF">EV678_1671</name>
</gene>
<dbReference type="PANTHER" id="PTHR43353:SF5">
    <property type="entry name" value="SUCCINATE-SEMIALDEHYDE DEHYDROGENASE, MITOCHONDRIAL"/>
    <property type="match status" value="1"/>
</dbReference>
<evidence type="ECO:0000313" key="5">
    <source>
        <dbReference type="Proteomes" id="UP000292136"/>
    </source>
</evidence>
<protein>
    <submittedName>
        <fullName evidence="4">Malonate-semialdehyde dehydrogenase (Acetylating)/methylmalonate-semialdehyde dehydrogenase</fullName>
    </submittedName>
</protein>
<sequence>MMLTPNEAPALPLWIGGRAYLTMAPVFRDIQNAAGEVLRKVPLCGADEVATAVDNARLALPTWSAADVETRRGCLKSVADSLDRYAGHFAKLLVEETGCDQGVAQAEVAATIACLRQMPAPHGQPRLVAGLSDNVAPLLAPAALAASALAAGAVVVLKPSPLAPSCALALAELFTRAGVPDGACNLVQGDEAVLKALAEHPGVDLLAFAGAAELAEKIQSLIGARTLVALAPAAVTGTLQAALQD</sequence>
<dbReference type="RefSeq" id="WP_014235250.1">
    <property type="nucleotide sequence ID" value="NZ_SHKM01000001.1"/>
</dbReference>
<accession>A0ABY0ITG8</accession>
<keyword evidence="2" id="KW-0560">Oxidoreductase</keyword>
<comment type="caution">
    <text evidence="4">The sequence shown here is derived from an EMBL/GenBank/DDBJ whole genome shotgun (WGS) entry which is preliminary data.</text>
</comment>
<feature type="domain" description="Aldehyde dehydrogenase" evidence="3">
    <location>
        <begin position="137"/>
        <end position="224"/>
    </location>
</feature>
<feature type="domain" description="Aldehyde dehydrogenase" evidence="3">
    <location>
        <begin position="28"/>
        <end position="118"/>
    </location>
</feature>
<dbReference type="PANTHER" id="PTHR43353">
    <property type="entry name" value="SUCCINATE-SEMIALDEHYDE DEHYDROGENASE, MITOCHONDRIAL"/>
    <property type="match status" value="1"/>
</dbReference>
<dbReference type="InterPro" id="IPR016161">
    <property type="entry name" value="Ald_DH/histidinol_DH"/>
</dbReference>
<evidence type="ECO:0000313" key="4">
    <source>
        <dbReference type="EMBL" id="RZT90849.1"/>
    </source>
</evidence>
<dbReference type="Proteomes" id="UP000292136">
    <property type="component" value="Unassembled WGS sequence"/>
</dbReference>
<dbReference type="EMBL" id="SHKM01000001">
    <property type="protein sequence ID" value="RZT90849.1"/>
    <property type="molecule type" value="Genomic_DNA"/>
</dbReference>
<organism evidence="4 5">
    <name type="scientific">Azospira oryzae</name>
    <dbReference type="NCBI Taxonomy" id="146939"/>
    <lineage>
        <taxon>Bacteria</taxon>
        <taxon>Pseudomonadati</taxon>
        <taxon>Pseudomonadota</taxon>
        <taxon>Betaproteobacteria</taxon>
        <taxon>Rhodocyclales</taxon>
        <taxon>Rhodocyclaceae</taxon>
        <taxon>Azospira</taxon>
    </lineage>
</organism>